<name>A0A1E3RCV5_MYCFV</name>
<organism evidence="2 3">
    <name type="scientific">Mycolicibacterium flavescens</name>
    <name type="common">Mycobacterium flavescens</name>
    <dbReference type="NCBI Taxonomy" id="1776"/>
    <lineage>
        <taxon>Bacteria</taxon>
        <taxon>Bacillati</taxon>
        <taxon>Actinomycetota</taxon>
        <taxon>Actinomycetes</taxon>
        <taxon>Mycobacteriales</taxon>
        <taxon>Mycobacteriaceae</taxon>
        <taxon>Mycolicibacterium</taxon>
    </lineage>
</organism>
<keyword evidence="3" id="KW-1185">Reference proteome</keyword>
<reference evidence="3" key="1">
    <citation type="submission" date="2016-09" db="EMBL/GenBank/DDBJ databases">
        <authorList>
            <person name="Greninger A.L."/>
            <person name="Jerome K.R."/>
            <person name="Mcnair B."/>
            <person name="Wallis C."/>
            <person name="Fang F."/>
        </authorList>
    </citation>
    <scope>NUCLEOTIDE SEQUENCE [LARGE SCALE GENOMIC DNA]</scope>
    <source>
        <strain evidence="3">M6</strain>
    </source>
</reference>
<dbReference type="GO" id="GO:0050043">
    <property type="term" value="F:lactate racemase activity"/>
    <property type="evidence" value="ECO:0007669"/>
    <property type="project" value="InterPro"/>
</dbReference>
<sequence length="448" mass="47787">MTLIGEVPPGLAASAARVGDASSVLTEDEVTRFVHEQLTAHPFDGRSVCVLVPDATRTCPLPLLMRAVHGALAGRVSRLTVLIALGTHAAMSEEALAEHLGYPPGRLAETYPGTTVINHEWWKPESFVDLGTIPGSRVAELSEGRMNLDVPVLLNRAVVDHDIALVLGPVLPHEVVGISGGNKYFFPGVGGQQIIDVSHWLGALITSAEIIGTTGITPVRALIDDGAALIPSEKLALCAVTAETADGAADSAVGSAVQSPVRTSGLHSLSFGDTVASWASAAQVCAATHVTYLDAPVRRVFSIVPRMYDDIWTAAKGFYKVEPVVADGGEVILYAPHVTELSASHPEIYEIGYHCRDYFVKQWDRFVDVPWGVLAHSTHLRGAGSYDAETGQERLRVQVTLATQIPEDVCRAANLGYLDPASVDPQSYADDPGTLVVPRAGEMLFRLR</sequence>
<proteinExistence type="predicted"/>
<evidence type="ECO:0000313" key="3">
    <source>
        <dbReference type="Proteomes" id="UP000094053"/>
    </source>
</evidence>
<dbReference type="PANTHER" id="PTHR33171">
    <property type="entry name" value="LAR_N DOMAIN-CONTAINING PROTEIN"/>
    <property type="match status" value="1"/>
</dbReference>
<dbReference type="Gene3D" id="3.40.50.11440">
    <property type="match status" value="1"/>
</dbReference>
<comment type="caution">
    <text evidence="2">The sequence shown here is derived from an EMBL/GenBank/DDBJ whole genome shotgun (WGS) entry which is preliminary data.</text>
</comment>
<dbReference type="STRING" id="1776.BHQ18_22665"/>
<dbReference type="Pfam" id="PF09861">
    <property type="entry name" value="Lar_N"/>
    <property type="match status" value="1"/>
</dbReference>
<evidence type="ECO:0000313" key="2">
    <source>
        <dbReference type="EMBL" id="ODQ87621.1"/>
    </source>
</evidence>
<dbReference type="AlphaFoldDB" id="A0A1E3RCV5"/>
<dbReference type="InterPro" id="IPR018657">
    <property type="entry name" value="LarA-like_N"/>
</dbReference>
<dbReference type="EMBL" id="MIHA01000020">
    <property type="protein sequence ID" value="ODQ87621.1"/>
    <property type="molecule type" value="Genomic_DNA"/>
</dbReference>
<protein>
    <recommendedName>
        <fullName evidence="1">LarA-like N-terminal domain-containing protein</fullName>
    </recommendedName>
</protein>
<dbReference type="Proteomes" id="UP000094053">
    <property type="component" value="Unassembled WGS sequence"/>
</dbReference>
<dbReference type="OrthoDB" id="9770545at2"/>
<dbReference type="InterPro" id="IPR048068">
    <property type="entry name" value="LarA-like"/>
</dbReference>
<accession>A0A1E3RCV5</accession>
<dbReference type="RefSeq" id="WP_069415903.1">
    <property type="nucleotide sequence ID" value="NZ_JACKUL010000020.1"/>
</dbReference>
<dbReference type="Gene3D" id="3.90.226.30">
    <property type="match status" value="1"/>
</dbReference>
<feature type="domain" description="LarA-like N-terminal" evidence="1">
    <location>
        <begin position="44"/>
        <end position="203"/>
    </location>
</feature>
<gene>
    <name evidence="2" type="ORF">BHQ18_22665</name>
</gene>
<dbReference type="PANTHER" id="PTHR33171:SF17">
    <property type="entry name" value="LARA-LIKE N-TERMINAL DOMAIN-CONTAINING PROTEIN"/>
    <property type="match status" value="1"/>
</dbReference>
<evidence type="ECO:0000259" key="1">
    <source>
        <dbReference type="Pfam" id="PF09861"/>
    </source>
</evidence>
<dbReference type="InterPro" id="IPR043166">
    <property type="entry name" value="LarA-like_C"/>
</dbReference>